<dbReference type="GO" id="GO:0046872">
    <property type="term" value="F:metal ion binding"/>
    <property type="evidence" value="ECO:0007669"/>
    <property type="project" value="UniProtKB-KW"/>
</dbReference>
<dbReference type="InterPro" id="IPR013785">
    <property type="entry name" value="Aldolase_TIM"/>
</dbReference>
<evidence type="ECO:0000256" key="5">
    <source>
        <dbReference type="ARBA" id="ARBA00023014"/>
    </source>
</evidence>
<feature type="domain" description="Radical SAM core" evidence="6">
    <location>
        <begin position="141"/>
        <end position="380"/>
    </location>
</feature>
<dbReference type="InterPro" id="IPR058240">
    <property type="entry name" value="rSAM_sf"/>
</dbReference>
<evidence type="ECO:0000313" key="8">
    <source>
        <dbReference type="Proteomes" id="UP000009223"/>
    </source>
</evidence>
<keyword evidence="5" id="KW-0411">Iron-sulfur</keyword>
<proteinExistence type="predicted"/>
<evidence type="ECO:0000256" key="2">
    <source>
        <dbReference type="ARBA" id="ARBA00022691"/>
    </source>
</evidence>
<dbReference type="Proteomes" id="UP000009223">
    <property type="component" value="Chromosome"/>
</dbReference>
<keyword evidence="8" id="KW-1185">Reference proteome</keyword>
<dbReference type="Gene3D" id="3.20.20.70">
    <property type="entry name" value="Aldolase class I"/>
    <property type="match status" value="1"/>
</dbReference>
<name>F5YK11_TREPZ</name>
<dbReference type="EMBL" id="CP001843">
    <property type="protein sequence ID" value="AEF84622.1"/>
    <property type="molecule type" value="Genomic_DNA"/>
</dbReference>
<gene>
    <name evidence="7" type="ordered locus">TREPR_0676</name>
</gene>
<comment type="cofactor">
    <cofactor evidence="1">
        <name>[4Fe-4S] cluster</name>
        <dbReference type="ChEBI" id="CHEBI:49883"/>
    </cofactor>
</comment>
<reference evidence="8" key="1">
    <citation type="submission" date="2009-12" db="EMBL/GenBank/DDBJ databases">
        <title>Complete sequence of Treponema primitia strain ZAS-2.</title>
        <authorList>
            <person name="Tetu S.G."/>
            <person name="Matson E."/>
            <person name="Ren Q."/>
            <person name="Seshadri R."/>
            <person name="Elbourne L."/>
            <person name="Hassan K.A."/>
            <person name="Durkin A."/>
            <person name="Radune D."/>
            <person name="Mohamoud Y."/>
            <person name="Shay R."/>
            <person name="Jin S."/>
            <person name="Zhang X."/>
            <person name="Lucey K."/>
            <person name="Ballor N.R."/>
            <person name="Ottesen E."/>
            <person name="Rosenthal R."/>
            <person name="Allen A."/>
            <person name="Leadbetter J.R."/>
            <person name="Paulsen I.T."/>
        </authorList>
    </citation>
    <scope>NUCLEOTIDE SEQUENCE [LARGE SCALE GENOMIC DNA]</scope>
    <source>
        <strain evidence="8">ATCC BAA-887 / DSM 12427 / ZAS-2</strain>
    </source>
</reference>
<organism evidence="7 8">
    <name type="scientific">Treponema primitia (strain ATCC BAA-887 / DSM 12427 / ZAS-2)</name>
    <dbReference type="NCBI Taxonomy" id="545694"/>
    <lineage>
        <taxon>Bacteria</taxon>
        <taxon>Pseudomonadati</taxon>
        <taxon>Spirochaetota</taxon>
        <taxon>Spirochaetia</taxon>
        <taxon>Spirochaetales</taxon>
        <taxon>Treponemataceae</taxon>
        <taxon>Treponema</taxon>
    </lineage>
</organism>
<dbReference type="SUPFAM" id="SSF102114">
    <property type="entry name" value="Radical SAM enzymes"/>
    <property type="match status" value="1"/>
</dbReference>
<keyword evidence="2" id="KW-0949">S-adenosyl-L-methionine</keyword>
<dbReference type="GO" id="GO:0051536">
    <property type="term" value="F:iron-sulfur cluster binding"/>
    <property type="evidence" value="ECO:0007669"/>
    <property type="project" value="UniProtKB-KW"/>
</dbReference>
<reference evidence="7 8" key="2">
    <citation type="journal article" date="2011" name="ISME J.">
        <title>RNA-seq reveals cooperative metabolic interactions between two termite-gut spirochete species in co-culture.</title>
        <authorList>
            <person name="Rosenthal A.Z."/>
            <person name="Matson E.G."/>
            <person name="Eldar A."/>
            <person name="Leadbetter J.R."/>
        </authorList>
    </citation>
    <scope>NUCLEOTIDE SEQUENCE [LARGE SCALE GENOMIC DNA]</scope>
    <source>
        <strain evidence="8">ATCC BAA-887 / DSM 12427 / ZAS-2</strain>
    </source>
</reference>
<dbReference type="eggNOG" id="COG2516">
    <property type="taxonomic scope" value="Bacteria"/>
</dbReference>
<dbReference type="GO" id="GO:0003824">
    <property type="term" value="F:catalytic activity"/>
    <property type="evidence" value="ECO:0007669"/>
    <property type="project" value="InterPro"/>
</dbReference>
<sequence length="414" mass="46319">MALKFWTADVSGLSRTQVKSKLWEELRLKADIGTKGITISEAALSSLHGNAEFSGQKLGGGRNRKLHTGKELPACIYLPYGLKVTFNWNEASPYVIDIAGGKQVLTYEGNTFGEIQYAKQPKYHERKSSDGVPLGLIGRGDFYDRIVGVTYSNECCYIDKDEDCLFCNINYNKDLYSEKFGPYWRTPKQVAETVQAAFEEGVADHVNITGGVIAERRELEYYMDTGEEIRKALKVDAFNGTAVATAPTDFGNIDKLKEAGFRTTAMNLELWDKDFYKAVCPGKANNSGGWENWINALEYAVKVFGWGRVRSNFVAGIEPMPKTLQGFEYLCGKGVVCSFNIWMPNVGSAFEGHRSPETEWYIDLGTKLAEFWGKNGFTFDKIHDATAGDHRLPSDIFRIENEVFDIYEAAGKAE</sequence>
<keyword evidence="3" id="KW-0479">Metal-binding</keyword>
<dbReference type="PROSITE" id="PS51918">
    <property type="entry name" value="RADICAL_SAM"/>
    <property type="match status" value="1"/>
</dbReference>
<evidence type="ECO:0000256" key="4">
    <source>
        <dbReference type="ARBA" id="ARBA00023004"/>
    </source>
</evidence>
<dbReference type="Pfam" id="PF04055">
    <property type="entry name" value="Radical_SAM"/>
    <property type="match status" value="1"/>
</dbReference>
<evidence type="ECO:0000259" key="6">
    <source>
        <dbReference type="PROSITE" id="PS51918"/>
    </source>
</evidence>
<dbReference type="InterPro" id="IPR007197">
    <property type="entry name" value="rSAM"/>
</dbReference>
<dbReference type="KEGG" id="tpi:TREPR_0676"/>
<evidence type="ECO:0000256" key="1">
    <source>
        <dbReference type="ARBA" id="ARBA00001966"/>
    </source>
</evidence>
<keyword evidence="4" id="KW-0408">Iron</keyword>
<dbReference type="AlphaFoldDB" id="F5YK11"/>
<dbReference type="RefSeq" id="WP_015709353.1">
    <property type="nucleotide sequence ID" value="NC_015578.1"/>
</dbReference>
<dbReference type="STRING" id="545694.TREPR_0676"/>
<dbReference type="NCBIfam" id="NF045502">
    <property type="entry name" value="variant_rSAM"/>
    <property type="match status" value="1"/>
</dbReference>
<protein>
    <submittedName>
        <fullName evidence="7">Radical SAM domain protein</fullName>
    </submittedName>
</protein>
<dbReference type="HOGENOM" id="CLU_054532_0_0_12"/>
<evidence type="ECO:0000313" key="7">
    <source>
        <dbReference type="EMBL" id="AEF84622.1"/>
    </source>
</evidence>
<evidence type="ECO:0000256" key="3">
    <source>
        <dbReference type="ARBA" id="ARBA00022723"/>
    </source>
</evidence>
<dbReference type="OrthoDB" id="356041at2"/>
<accession>F5YK11</accession>